<comment type="caution">
    <text evidence="2">The sequence shown here is derived from an EMBL/GenBank/DDBJ whole genome shotgun (WGS) entry which is preliminary data.</text>
</comment>
<keyword evidence="1" id="KW-1277">Toxin-antitoxin system</keyword>
<organism evidence="2 3">
    <name type="scientific">Dyadobacter chenwenxiniae</name>
    <dbReference type="NCBI Taxonomy" id="2906456"/>
    <lineage>
        <taxon>Bacteria</taxon>
        <taxon>Pseudomonadati</taxon>
        <taxon>Bacteroidota</taxon>
        <taxon>Cytophagia</taxon>
        <taxon>Cytophagales</taxon>
        <taxon>Spirosomataceae</taxon>
        <taxon>Dyadobacter</taxon>
    </lineage>
</organism>
<dbReference type="EMBL" id="JAJTTC010000013">
    <property type="protein sequence ID" value="MCF0065715.1"/>
    <property type="molecule type" value="Genomic_DNA"/>
</dbReference>
<dbReference type="PANTHER" id="PTHR38813:SF1">
    <property type="entry name" value="TOXIN RELE1-RELATED"/>
    <property type="match status" value="1"/>
</dbReference>
<dbReference type="Pfam" id="PF05016">
    <property type="entry name" value="ParE_toxin"/>
    <property type="match status" value="1"/>
</dbReference>
<sequence>MYKIIIKKSALKELENIPKPFRLKIITHIDALMNNPRPQGVRKLENFTNSYRIRIGNYRVIYSIEDDKLLIEVVKVADRKEAYKK</sequence>
<evidence type="ECO:0000256" key="1">
    <source>
        <dbReference type="ARBA" id="ARBA00022649"/>
    </source>
</evidence>
<evidence type="ECO:0000313" key="3">
    <source>
        <dbReference type="Proteomes" id="UP001139000"/>
    </source>
</evidence>
<protein>
    <submittedName>
        <fullName evidence="2">Type II toxin-antitoxin system RelE/ParE family toxin</fullName>
    </submittedName>
</protein>
<dbReference type="InterPro" id="IPR035093">
    <property type="entry name" value="RelE/ParE_toxin_dom_sf"/>
</dbReference>
<evidence type="ECO:0000313" key="2">
    <source>
        <dbReference type="EMBL" id="MCF0065715.1"/>
    </source>
</evidence>
<dbReference type="SUPFAM" id="SSF143011">
    <property type="entry name" value="RelE-like"/>
    <property type="match status" value="1"/>
</dbReference>
<dbReference type="RefSeq" id="WP_234658744.1">
    <property type="nucleotide sequence ID" value="NZ_CP094997.1"/>
</dbReference>
<keyword evidence="3" id="KW-1185">Reference proteome</keyword>
<dbReference type="PANTHER" id="PTHR38813">
    <property type="match status" value="1"/>
</dbReference>
<accession>A0A9X1PQR8</accession>
<gene>
    <name evidence="2" type="ORF">LXM26_29650</name>
</gene>
<dbReference type="AlphaFoldDB" id="A0A9X1PQR8"/>
<dbReference type="InterPro" id="IPR052747">
    <property type="entry name" value="TA_system_RelE_toxin"/>
</dbReference>
<dbReference type="InterPro" id="IPR007712">
    <property type="entry name" value="RelE/ParE_toxin"/>
</dbReference>
<name>A0A9X1PQR8_9BACT</name>
<dbReference type="Proteomes" id="UP001139000">
    <property type="component" value="Unassembled WGS sequence"/>
</dbReference>
<reference evidence="2" key="1">
    <citation type="submission" date="2021-12" db="EMBL/GenBank/DDBJ databases">
        <title>Novel species in genus Dyadobacter.</title>
        <authorList>
            <person name="Ma C."/>
        </authorList>
    </citation>
    <scope>NUCLEOTIDE SEQUENCE</scope>
    <source>
        <strain evidence="2">LJ419</strain>
    </source>
</reference>
<dbReference type="Gene3D" id="3.30.2310.20">
    <property type="entry name" value="RelE-like"/>
    <property type="match status" value="1"/>
</dbReference>
<proteinExistence type="predicted"/>